<dbReference type="STRING" id="1121331.SAMN02745248_00287"/>
<evidence type="ECO:0008006" key="5">
    <source>
        <dbReference type="Google" id="ProtNLM"/>
    </source>
</evidence>
<feature type="region of interest" description="Disordered" evidence="1">
    <location>
        <begin position="131"/>
        <end position="160"/>
    </location>
</feature>
<dbReference type="RefSeq" id="WP_072901473.1">
    <property type="nucleotide sequence ID" value="NZ_FRAD01000003.1"/>
</dbReference>
<gene>
    <name evidence="3" type="ORF">SAMN02745248_00287</name>
</gene>
<dbReference type="OrthoDB" id="1809211at2"/>
<evidence type="ECO:0000256" key="1">
    <source>
        <dbReference type="SAM" id="MobiDB-lite"/>
    </source>
</evidence>
<feature type="compositionally biased region" description="Gly residues" evidence="1">
    <location>
        <begin position="137"/>
        <end position="159"/>
    </location>
</feature>
<evidence type="ECO:0000256" key="2">
    <source>
        <dbReference type="SAM" id="SignalP"/>
    </source>
</evidence>
<reference evidence="3 4" key="1">
    <citation type="submission" date="2016-11" db="EMBL/GenBank/DDBJ databases">
        <authorList>
            <person name="Jaros S."/>
            <person name="Januszkiewicz K."/>
            <person name="Wedrychowicz H."/>
        </authorList>
    </citation>
    <scope>NUCLEOTIDE SEQUENCE [LARGE SCALE GENOMIC DNA]</scope>
    <source>
        <strain evidence="3 4">DSM 3090</strain>
    </source>
</reference>
<dbReference type="AlphaFoldDB" id="A0A1M6JQW0"/>
<keyword evidence="2" id="KW-0732">Signal</keyword>
<proteinExistence type="predicted"/>
<protein>
    <recommendedName>
        <fullName evidence="5">DUF2680 domain-containing protein</fullName>
    </recommendedName>
</protein>
<sequence>MKNLKKIIAMGAVVLTVGVTSITALAVSSYKTPAEAVAGITGRSVDQVIAERKDKNKTYGTMASEAGKLEEFKKEMLEIKKANLAEKVAKGSLTQEKADEIIAAIEKNQENCDGTGKAKIGKNMGAKFGNNKQGNGQCDGNGNGNGMKNGNGKGKGLGGMRLQNGTCMAE</sequence>
<dbReference type="Pfam" id="PF10925">
    <property type="entry name" value="DUF2680"/>
    <property type="match status" value="1"/>
</dbReference>
<dbReference type="EMBL" id="FRAD01000003">
    <property type="protein sequence ID" value="SHJ49050.1"/>
    <property type="molecule type" value="Genomic_DNA"/>
</dbReference>
<feature type="chain" id="PRO_5012657973" description="DUF2680 domain-containing protein" evidence="2">
    <location>
        <begin position="27"/>
        <end position="170"/>
    </location>
</feature>
<organism evidence="3 4">
    <name type="scientific">Hathewaya proteolytica DSM 3090</name>
    <dbReference type="NCBI Taxonomy" id="1121331"/>
    <lineage>
        <taxon>Bacteria</taxon>
        <taxon>Bacillati</taxon>
        <taxon>Bacillota</taxon>
        <taxon>Clostridia</taxon>
        <taxon>Eubacteriales</taxon>
        <taxon>Clostridiaceae</taxon>
        <taxon>Hathewaya</taxon>
    </lineage>
</organism>
<accession>A0A1M6JQW0</accession>
<dbReference type="InterPro" id="IPR024485">
    <property type="entry name" value="DUF2680"/>
</dbReference>
<keyword evidence="4" id="KW-1185">Reference proteome</keyword>
<feature type="signal peptide" evidence="2">
    <location>
        <begin position="1"/>
        <end position="26"/>
    </location>
</feature>
<name>A0A1M6JQW0_9CLOT</name>
<evidence type="ECO:0000313" key="4">
    <source>
        <dbReference type="Proteomes" id="UP000183952"/>
    </source>
</evidence>
<dbReference type="Proteomes" id="UP000183952">
    <property type="component" value="Unassembled WGS sequence"/>
</dbReference>
<evidence type="ECO:0000313" key="3">
    <source>
        <dbReference type="EMBL" id="SHJ49050.1"/>
    </source>
</evidence>